<protein>
    <recommendedName>
        <fullName evidence="6">FMN dependent NADH:quinone oxidoreductase</fullName>
        <ecNumber evidence="6">1.6.5.-</ecNumber>
    </recommendedName>
    <alternativeName>
        <fullName evidence="6">Azo-dye reductase</fullName>
    </alternativeName>
    <alternativeName>
        <fullName evidence="6">FMN-dependent NADH-azo compound oxidoreductase</fullName>
    </alternativeName>
    <alternativeName>
        <fullName evidence="6">FMN-dependent NADH-azoreductase</fullName>
        <ecNumber evidence="6">1.7.1.17</ecNumber>
    </alternativeName>
</protein>
<comment type="similarity">
    <text evidence="6">Belongs to the azoreductase type 1 family.</text>
</comment>
<feature type="binding site" evidence="6">
    <location>
        <position position="9"/>
    </location>
    <ligand>
        <name>FMN</name>
        <dbReference type="ChEBI" id="CHEBI:58210"/>
    </ligand>
</feature>
<comment type="caution">
    <text evidence="8">The sequence shown here is derived from an EMBL/GenBank/DDBJ whole genome shotgun (WGS) entry which is preliminary data.</text>
</comment>
<dbReference type="InterPro" id="IPR023048">
    <property type="entry name" value="NADH:quinone_OxRdtase_FMN_depd"/>
</dbReference>
<dbReference type="Gene3D" id="3.40.50.360">
    <property type="match status" value="1"/>
</dbReference>
<comment type="catalytic activity">
    <reaction evidence="5">
        <text>N,N-dimethyl-1,4-phenylenediamine + anthranilate + 2 NAD(+) = 2-(4-dimethylaminophenyl)diazenylbenzoate + 2 NADH + 2 H(+)</text>
        <dbReference type="Rhea" id="RHEA:55872"/>
        <dbReference type="ChEBI" id="CHEBI:15378"/>
        <dbReference type="ChEBI" id="CHEBI:15783"/>
        <dbReference type="ChEBI" id="CHEBI:16567"/>
        <dbReference type="ChEBI" id="CHEBI:57540"/>
        <dbReference type="ChEBI" id="CHEBI:57945"/>
        <dbReference type="ChEBI" id="CHEBI:71579"/>
        <dbReference type="EC" id="1.7.1.17"/>
    </reaction>
    <physiologicalReaction direction="right-to-left" evidence="5">
        <dbReference type="Rhea" id="RHEA:55874"/>
    </physiologicalReaction>
</comment>
<organism evidence="8 9">
    <name type="scientific">Cupriavidus basilensis</name>
    <dbReference type="NCBI Taxonomy" id="68895"/>
    <lineage>
        <taxon>Bacteria</taxon>
        <taxon>Pseudomonadati</taxon>
        <taxon>Pseudomonadota</taxon>
        <taxon>Betaproteobacteria</taxon>
        <taxon>Burkholderiales</taxon>
        <taxon>Burkholderiaceae</taxon>
        <taxon>Cupriavidus</taxon>
    </lineage>
</organism>
<dbReference type="PANTHER" id="PTHR43741">
    <property type="entry name" value="FMN-DEPENDENT NADH-AZOREDUCTASE 1"/>
    <property type="match status" value="1"/>
</dbReference>
<accession>A0ABT6AG78</accession>
<keyword evidence="1 6" id="KW-0285">Flavoprotein</keyword>
<comment type="function">
    <text evidence="6">Also exhibits azoreductase activity. Catalyzes the reductive cleavage of the azo bond in aromatic azo compounds to the corresponding amines.</text>
</comment>
<evidence type="ECO:0000313" key="8">
    <source>
        <dbReference type="EMBL" id="MDF3831604.1"/>
    </source>
</evidence>
<evidence type="ECO:0000313" key="9">
    <source>
        <dbReference type="Proteomes" id="UP001216674"/>
    </source>
</evidence>
<feature type="binding site" evidence="6">
    <location>
        <begin position="15"/>
        <end position="17"/>
    </location>
    <ligand>
        <name>FMN</name>
        <dbReference type="ChEBI" id="CHEBI:58210"/>
    </ligand>
</feature>
<evidence type="ECO:0000259" key="7">
    <source>
        <dbReference type="Pfam" id="PF02525"/>
    </source>
</evidence>
<dbReference type="Proteomes" id="UP001216674">
    <property type="component" value="Unassembled WGS sequence"/>
</dbReference>
<dbReference type="PANTHER" id="PTHR43741:SF4">
    <property type="entry name" value="FMN-DEPENDENT NADH:QUINONE OXIDOREDUCTASE"/>
    <property type="match status" value="1"/>
</dbReference>
<sequence>MKILRVSCSNRGQASESFRLSQAIVEGLLGGEPHASLIERNLGGMPIAHIDTGYAVALASATEEYEGVVAGTLEVSEALIRELEESDCLIIATPLHNYTVPSVLKAWIDHIVRVRRTFRSTQTGKVGVLRDRPVYVAVSSGGRFSGEAAGQPDFLTPYLRAILETIGLRSTHFFTVEGTAFGPDALAEARRAAQHALAGYFA</sequence>
<dbReference type="InterPro" id="IPR050104">
    <property type="entry name" value="FMN-dep_NADH:Q_OxRdtase_AzoR1"/>
</dbReference>
<dbReference type="SUPFAM" id="SSF52218">
    <property type="entry name" value="Flavoproteins"/>
    <property type="match status" value="1"/>
</dbReference>
<evidence type="ECO:0000256" key="5">
    <source>
        <dbReference type="ARBA" id="ARBA00048542"/>
    </source>
</evidence>
<keyword evidence="2 6" id="KW-0288">FMN</keyword>
<evidence type="ECO:0000256" key="2">
    <source>
        <dbReference type="ARBA" id="ARBA00022643"/>
    </source>
</evidence>
<dbReference type="EC" id="1.7.1.17" evidence="6"/>
<proteinExistence type="inferred from homology"/>
<dbReference type="Pfam" id="PF02525">
    <property type="entry name" value="Flavodoxin_2"/>
    <property type="match status" value="1"/>
</dbReference>
<dbReference type="InterPro" id="IPR029039">
    <property type="entry name" value="Flavoprotein-like_sf"/>
</dbReference>
<comment type="subunit">
    <text evidence="6">Homodimer.</text>
</comment>
<comment type="caution">
    <text evidence="6">Lacks conserved residue(s) required for the propagation of feature annotation.</text>
</comment>
<dbReference type="InterPro" id="IPR003680">
    <property type="entry name" value="Flavodoxin_fold"/>
</dbReference>
<dbReference type="HAMAP" id="MF_01216">
    <property type="entry name" value="Azoreductase_type1"/>
    <property type="match status" value="1"/>
</dbReference>
<reference evidence="8 9" key="1">
    <citation type="submission" date="2023-03" db="EMBL/GenBank/DDBJ databases">
        <title>Draft assemblies of triclosan tolerant bacteria isolated from returned activated sludge.</title>
        <authorList>
            <person name="Van Hamelsveld S."/>
        </authorList>
    </citation>
    <scope>NUCLEOTIDE SEQUENCE [LARGE SCALE GENOMIC DNA]</scope>
    <source>
        <strain evidence="8 9">GW210010_S58</strain>
    </source>
</reference>
<keyword evidence="9" id="KW-1185">Reference proteome</keyword>
<name>A0ABT6AG78_9BURK</name>
<dbReference type="EMBL" id="JARJLM010000017">
    <property type="protein sequence ID" value="MDF3831604.1"/>
    <property type="molecule type" value="Genomic_DNA"/>
</dbReference>
<gene>
    <name evidence="6" type="primary">azoR</name>
    <name evidence="8" type="ORF">P3W85_01320</name>
</gene>
<comment type="catalytic activity">
    <reaction evidence="6">
        <text>2 a quinone + NADH + H(+) = 2 a 1,4-benzosemiquinone + NAD(+)</text>
        <dbReference type="Rhea" id="RHEA:65952"/>
        <dbReference type="ChEBI" id="CHEBI:15378"/>
        <dbReference type="ChEBI" id="CHEBI:57540"/>
        <dbReference type="ChEBI" id="CHEBI:57945"/>
        <dbReference type="ChEBI" id="CHEBI:132124"/>
        <dbReference type="ChEBI" id="CHEBI:134225"/>
    </reaction>
</comment>
<dbReference type="RefSeq" id="WP_017224007.1">
    <property type="nucleotide sequence ID" value="NZ_JARJLM010000017.1"/>
</dbReference>
<evidence type="ECO:0000256" key="4">
    <source>
        <dbReference type="ARBA" id="ARBA00023027"/>
    </source>
</evidence>
<dbReference type="EC" id="1.6.5.-" evidence="6"/>
<keyword evidence="4 6" id="KW-0520">NAD</keyword>
<evidence type="ECO:0000256" key="1">
    <source>
        <dbReference type="ARBA" id="ARBA00022630"/>
    </source>
</evidence>
<comment type="function">
    <text evidence="6">Quinone reductase that provides resistance to thiol-specific stress caused by electrophilic quinones.</text>
</comment>
<evidence type="ECO:0000256" key="6">
    <source>
        <dbReference type="HAMAP-Rule" id="MF_01216"/>
    </source>
</evidence>
<feature type="domain" description="Flavodoxin-like fold" evidence="7">
    <location>
        <begin position="1"/>
        <end position="196"/>
    </location>
</feature>
<keyword evidence="3 6" id="KW-0560">Oxidoreductase</keyword>
<feature type="binding site" evidence="6">
    <location>
        <begin position="139"/>
        <end position="142"/>
    </location>
    <ligand>
        <name>FMN</name>
        <dbReference type="ChEBI" id="CHEBI:58210"/>
    </ligand>
</feature>
<evidence type="ECO:0000256" key="3">
    <source>
        <dbReference type="ARBA" id="ARBA00023002"/>
    </source>
</evidence>
<comment type="cofactor">
    <cofactor evidence="6">
        <name>FMN</name>
        <dbReference type="ChEBI" id="CHEBI:58210"/>
    </cofactor>
    <text evidence="6">Binds 1 FMN per subunit.</text>
</comment>